<protein>
    <recommendedName>
        <fullName evidence="10">Methylenetetrahydrofolate--tRNA-(uracil-5-)-methyltransferase TrmFO</fullName>
        <ecNumber evidence="10">2.1.1.74</ecNumber>
    </recommendedName>
    <alternativeName>
        <fullName evidence="10">Folate-dependent tRNA (uracil-5-)-methyltransferase</fullName>
    </alternativeName>
    <alternativeName>
        <fullName evidence="10">Folate-dependent tRNA(M-5-U54)-methyltransferase</fullName>
    </alternativeName>
</protein>
<keyword evidence="7 10" id="KW-0274">FAD</keyword>
<evidence type="ECO:0000256" key="8">
    <source>
        <dbReference type="ARBA" id="ARBA00022857"/>
    </source>
</evidence>
<dbReference type="Proteomes" id="UP000051658">
    <property type="component" value="Unassembled WGS sequence"/>
</dbReference>
<dbReference type="NCBIfam" id="NF003739">
    <property type="entry name" value="PRK05335.1"/>
    <property type="match status" value="1"/>
</dbReference>
<dbReference type="EC" id="2.1.1.74" evidence="10"/>
<dbReference type="GO" id="GO:0047151">
    <property type="term" value="F:tRNA (uracil(54)-C5)-methyltransferase activity, 5,10-methylenetetrahydrofolate-dependent"/>
    <property type="evidence" value="ECO:0007669"/>
    <property type="project" value="UniProtKB-UniRule"/>
</dbReference>
<evidence type="ECO:0000256" key="3">
    <source>
        <dbReference type="ARBA" id="ARBA00022603"/>
    </source>
</evidence>
<evidence type="ECO:0000259" key="11">
    <source>
        <dbReference type="Pfam" id="PF01134"/>
    </source>
</evidence>
<dbReference type="AlphaFoldDB" id="A0A0R2HVF5"/>
<organism evidence="12 13">
    <name type="scientific">Carnobacterium divergens DSM 20623</name>
    <dbReference type="NCBI Taxonomy" id="1449336"/>
    <lineage>
        <taxon>Bacteria</taxon>
        <taxon>Bacillati</taxon>
        <taxon>Bacillota</taxon>
        <taxon>Bacilli</taxon>
        <taxon>Lactobacillales</taxon>
        <taxon>Carnobacteriaceae</taxon>
        <taxon>Carnobacterium</taxon>
    </lineage>
</organism>
<dbReference type="FunFam" id="3.50.50.60:FF:000035">
    <property type="entry name" value="Methylenetetrahydrofolate--tRNA-(uracil-5-)-methyltransferase TrmFO"/>
    <property type="match status" value="1"/>
</dbReference>
<dbReference type="EMBL" id="JQBS01000035">
    <property type="protein sequence ID" value="KRN54332.1"/>
    <property type="molecule type" value="Genomic_DNA"/>
</dbReference>
<evidence type="ECO:0000313" key="12">
    <source>
        <dbReference type="EMBL" id="KRN54332.1"/>
    </source>
</evidence>
<keyword evidence="3 10" id="KW-0489">Methyltransferase</keyword>
<name>A0A0R2HVF5_CARDV</name>
<dbReference type="HAMAP" id="MF_01037">
    <property type="entry name" value="TrmFO"/>
    <property type="match status" value="1"/>
</dbReference>
<dbReference type="PATRIC" id="fig|1449336.4.peg.1950"/>
<evidence type="ECO:0000256" key="10">
    <source>
        <dbReference type="HAMAP-Rule" id="MF_01037"/>
    </source>
</evidence>
<dbReference type="Gene3D" id="3.50.50.60">
    <property type="entry name" value="FAD/NAD(P)-binding domain"/>
    <property type="match status" value="2"/>
</dbReference>
<dbReference type="GO" id="GO:0050660">
    <property type="term" value="F:flavin adenine dinucleotide binding"/>
    <property type="evidence" value="ECO:0007669"/>
    <property type="project" value="UniProtKB-UniRule"/>
</dbReference>
<proteinExistence type="inferred from homology"/>
<dbReference type="PROSITE" id="PS01281">
    <property type="entry name" value="GIDA_2"/>
    <property type="match status" value="1"/>
</dbReference>
<sequence length="440" mass="48866">MVETSFVNVIGAGLAGSEAAFQIAERGIEVHLYEMRPVKNTEAHHTSDFAELVCSNSLRANQLTNAAGLLKEEMRQFNSLIISEADQNAIPAGGALAVDRDKFSQGVTERIKKHPLIKIFSEEIKTLPKGPTVVATGPLTSVALAKEIAEFTESDGLYFYDAAAPIIDKNSIDFDKVYLKSRYDNGEAAYLNCPMNEEEFNRFYDELIGAEVAPLKSFEKEKFFEGCMPVEVMAKRGRKTLLFGPLKPVGLEDPKTDKRPFAVVQLRQDNAAGSLYNLVGFQTHLKWGEQKRILQLIPGLEQAEIVRYGVMHRNTFIKSPDLLKATYQSKKRSDLFFAGQMTGVEGYVESAASGLIAGMNAAKLVLGEELVTFPIETTLGSMAYYITHADSNYFQPMNANFGLFPPLPEKIRDKKLRNEAYANRALESILNLKKILSIEV</sequence>
<keyword evidence="9 10" id="KW-0520">NAD</keyword>
<keyword evidence="8 10" id="KW-0521">NADP</keyword>
<dbReference type="GO" id="GO:0005829">
    <property type="term" value="C:cytosol"/>
    <property type="evidence" value="ECO:0007669"/>
    <property type="project" value="TreeGrafter"/>
</dbReference>
<evidence type="ECO:0000256" key="5">
    <source>
        <dbReference type="ARBA" id="ARBA00022679"/>
    </source>
</evidence>
<evidence type="ECO:0000256" key="7">
    <source>
        <dbReference type="ARBA" id="ARBA00022827"/>
    </source>
</evidence>
<dbReference type="GeneID" id="89588907"/>
<evidence type="ECO:0000256" key="1">
    <source>
        <dbReference type="ARBA" id="ARBA00001974"/>
    </source>
</evidence>
<comment type="caution">
    <text evidence="12">The sequence shown here is derived from an EMBL/GenBank/DDBJ whole genome shotgun (WGS) entry which is preliminary data.</text>
</comment>
<keyword evidence="2 10" id="KW-0963">Cytoplasm</keyword>
<evidence type="ECO:0000256" key="4">
    <source>
        <dbReference type="ARBA" id="ARBA00022630"/>
    </source>
</evidence>
<dbReference type="InterPro" id="IPR004417">
    <property type="entry name" value="TrmFO"/>
</dbReference>
<dbReference type="RefSeq" id="WP_034569662.1">
    <property type="nucleotide sequence ID" value="NZ_JQBS01000035.1"/>
</dbReference>
<evidence type="ECO:0000256" key="6">
    <source>
        <dbReference type="ARBA" id="ARBA00022694"/>
    </source>
</evidence>
<accession>A0A0R2HVF5</accession>
<keyword evidence="6 10" id="KW-0819">tRNA processing</keyword>
<reference evidence="12 13" key="1">
    <citation type="journal article" date="2015" name="Genome Announc.">
        <title>Expanding the biotechnology potential of lactobacilli through comparative genomics of 213 strains and associated genera.</title>
        <authorList>
            <person name="Sun Z."/>
            <person name="Harris H.M."/>
            <person name="McCann A."/>
            <person name="Guo C."/>
            <person name="Argimon S."/>
            <person name="Zhang W."/>
            <person name="Yang X."/>
            <person name="Jeffery I.B."/>
            <person name="Cooney J.C."/>
            <person name="Kagawa T.F."/>
            <person name="Liu W."/>
            <person name="Song Y."/>
            <person name="Salvetti E."/>
            <person name="Wrobel A."/>
            <person name="Rasinkangas P."/>
            <person name="Parkhill J."/>
            <person name="Rea M.C."/>
            <person name="O'Sullivan O."/>
            <person name="Ritari J."/>
            <person name="Douillard F.P."/>
            <person name="Paul Ross R."/>
            <person name="Yang R."/>
            <person name="Briner A.E."/>
            <person name="Felis G.E."/>
            <person name="de Vos W.M."/>
            <person name="Barrangou R."/>
            <person name="Klaenhammer T.R."/>
            <person name="Caufield P.W."/>
            <person name="Cui Y."/>
            <person name="Zhang H."/>
            <person name="O'Toole P.W."/>
        </authorList>
    </citation>
    <scope>NUCLEOTIDE SEQUENCE [LARGE SCALE GENOMIC DNA]</scope>
    <source>
        <strain evidence="12 13">DSM 20623</strain>
    </source>
</reference>
<comment type="function">
    <text evidence="10">Catalyzes the folate-dependent formation of 5-methyl-uridine at position 54 (M-5-U54) in all tRNAs.</text>
</comment>
<feature type="domain" description="MnmG N-terminal" evidence="11">
    <location>
        <begin position="7"/>
        <end position="368"/>
    </location>
</feature>
<dbReference type="InterPro" id="IPR020595">
    <property type="entry name" value="MnmG-rel_CS"/>
</dbReference>
<keyword evidence="5 10" id="KW-0808">Transferase</keyword>
<dbReference type="Pfam" id="PF01134">
    <property type="entry name" value="GIDA"/>
    <property type="match status" value="1"/>
</dbReference>
<dbReference type="PANTHER" id="PTHR11806:SF2">
    <property type="entry name" value="METHYLENETETRAHYDROFOLATE--TRNA-(URACIL-5-)-METHYLTRANSFERASE TRMFO"/>
    <property type="match status" value="1"/>
</dbReference>
<comment type="catalytic activity">
    <reaction evidence="10">
        <text>uridine(54) in tRNA + (6R)-5,10-methylene-5,6,7,8-tetrahydrofolate + NADPH + H(+) = 5-methyluridine(54) in tRNA + (6S)-5,6,7,8-tetrahydrofolate + NADP(+)</text>
        <dbReference type="Rhea" id="RHEA:62372"/>
        <dbReference type="Rhea" id="RHEA-COMP:10167"/>
        <dbReference type="Rhea" id="RHEA-COMP:10193"/>
        <dbReference type="ChEBI" id="CHEBI:15378"/>
        <dbReference type="ChEBI" id="CHEBI:15636"/>
        <dbReference type="ChEBI" id="CHEBI:57453"/>
        <dbReference type="ChEBI" id="CHEBI:57783"/>
        <dbReference type="ChEBI" id="CHEBI:58349"/>
        <dbReference type="ChEBI" id="CHEBI:65315"/>
        <dbReference type="ChEBI" id="CHEBI:74447"/>
        <dbReference type="EC" id="2.1.1.74"/>
    </reaction>
</comment>
<dbReference type="eggNOG" id="COG1206">
    <property type="taxonomic scope" value="Bacteria"/>
</dbReference>
<evidence type="ECO:0000313" key="13">
    <source>
        <dbReference type="Proteomes" id="UP000051658"/>
    </source>
</evidence>
<dbReference type="NCBIfam" id="TIGR00137">
    <property type="entry name" value="gid_trmFO"/>
    <property type="match status" value="1"/>
</dbReference>
<evidence type="ECO:0000256" key="2">
    <source>
        <dbReference type="ARBA" id="ARBA00022490"/>
    </source>
</evidence>
<comment type="similarity">
    <text evidence="10">Belongs to the MnmG family. TrmFO subfamily.</text>
</comment>
<dbReference type="InterPro" id="IPR036188">
    <property type="entry name" value="FAD/NAD-bd_sf"/>
</dbReference>
<gene>
    <name evidence="10" type="primary">trmFO</name>
    <name evidence="12" type="ORF">IV74_GL001913</name>
</gene>
<dbReference type="SUPFAM" id="SSF51905">
    <property type="entry name" value="FAD/NAD(P)-binding domain"/>
    <property type="match status" value="1"/>
</dbReference>
<dbReference type="FunFam" id="3.50.50.60:FF:000040">
    <property type="entry name" value="Methylenetetrahydrofolate--tRNA-(uracil-5-)-methyltransferase TrmFO"/>
    <property type="match status" value="1"/>
</dbReference>
<keyword evidence="13" id="KW-1185">Reference proteome</keyword>
<keyword evidence="4 10" id="KW-0285">Flavoprotein</keyword>
<comment type="cofactor">
    <cofactor evidence="1 10">
        <name>FAD</name>
        <dbReference type="ChEBI" id="CHEBI:57692"/>
    </cofactor>
</comment>
<feature type="binding site" evidence="10">
    <location>
        <begin position="11"/>
        <end position="16"/>
    </location>
    <ligand>
        <name>FAD</name>
        <dbReference type="ChEBI" id="CHEBI:57692"/>
    </ligand>
</feature>
<dbReference type="InterPro" id="IPR040131">
    <property type="entry name" value="MnmG_N"/>
</dbReference>
<dbReference type="GO" id="GO:0030488">
    <property type="term" value="P:tRNA methylation"/>
    <property type="evidence" value="ECO:0007669"/>
    <property type="project" value="TreeGrafter"/>
</dbReference>
<dbReference type="PANTHER" id="PTHR11806">
    <property type="entry name" value="GLUCOSE INHIBITED DIVISION PROTEIN A"/>
    <property type="match status" value="1"/>
</dbReference>
<dbReference type="GO" id="GO:0002098">
    <property type="term" value="P:tRNA wobble uridine modification"/>
    <property type="evidence" value="ECO:0007669"/>
    <property type="project" value="TreeGrafter"/>
</dbReference>
<dbReference type="InterPro" id="IPR002218">
    <property type="entry name" value="MnmG-rel"/>
</dbReference>
<evidence type="ECO:0000256" key="9">
    <source>
        <dbReference type="ARBA" id="ARBA00023027"/>
    </source>
</evidence>
<comment type="subcellular location">
    <subcellularLocation>
        <location evidence="10">Cytoplasm</location>
    </subcellularLocation>
</comment>
<comment type="catalytic activity">
    <reaction evidence="10">
        <text>uridine(54) in tRNA + (6R)-5,10-methylene-5,6,7,8-tetrahydrofolate + NADH + H(+) = 5-methyluridine(54) in tRNA + (6S)-5,6,7,8-tetrahydrofolate + NAD(+)</text>
        <dbReference type="Rhea" id="RHEA:16873"/>
        <dbReference type="Rhea" id="RHEA-COMP:10167"/>
        <dbReference type="Rhea" id="RHEA-COMP:10193"/>
        <dbReference type="ChEBI" id="CHEBI:15378"/>
        <dbReference type="ChEBI" id="CHEBI:15636"/>
        <dbReference type="ChEBI" id="CHEBI:57453"/>
        <dbReference type="ChEBI" id="CHEBI:57540"/>
        <dbReference type="ChEBI" id="CHEBI:57945"/>
        <dbReference type="ChEBI" id="CHEBI:65315"/>
        <dbReference type="ChEBI" id="CHEBI:74447"/>
        <dbReference type="EC" id="2.1.1.74"/>
    </reaction>
</comment>